<dbReference type="Proteomes" id="UP000299102">
    <property type="component" value="Unassembled WGS sequence"/>
</dbReference>
<organism evidence="1 2">
    <name type="scientific">Eumeta variegata</name>
    <name type="common">Bagworm moth</name>
    <name type="synonym">Eumeta japonica</name>
    <dbReference type="NCBI Taxonomy" id="151549"/>
    <lineage>
        <taxon>Eukaryota</taxon>
        <taxon>Metazoa</taxon>
        <taxon>Ecdysozoa</taxon>
        <taxon>Arthropoda</taxon>
        <taxon>Hexapoda</taxon>
        <taxon>Insecta</taxon>
        <taxon>Pterygota</taxon>
        <taxon>Neoptera</taxon>
        <taxon>Endopterygota</taxon>
        <taxon>Lepidoptera</taxon>
        <taxon>Glossata</taxon>
        <taxon>Ditrysia</taxon>
        <taxon>Tineoidea</taxon>
        <taxon>Psychidae</taxon>
        <taxon>Oiketicinae</taxon>
        <taxon>Eumeta</taxon>
    </lineage>
</organism>
<gene>
    <name evidence="1" type="ORF">EVAR_49286_1</name>
</gene>
<dbReference type="AlphaFoldDB" id="A0A4C1XMX6"/>
<sequence length="79" mass="9136">MKIGLGSVKEFNTGLFAYKEDIVSRWVPHNITQAQKQVMAVVRRRRRPSFARYSLYTCGRPPLADSGGGRRDLKIYYQE</sequence>
<protein>
    <submittedName>
        <fullName evidence="1">Uncharacterized protein</fullName>
    </submittedName>
</protein>
<keyword evidence="2" id="KW-1185">Reference proteome</keyword>
<accession>A0A4C1XMX6</accession>
<evidence type="ECO:0000313" key="2">
    <source>
        <dbReference type="Proteomes" id="UP000299102"/>
    </source>
</evidence>
<reference evidence="1 2" key="1">
    <citation type="journal article" date="2019" name="Commun. Biol.">
        <title>The bagworm genome reveals a unique fibroin gene that provides high tensile strength.</title>
        <authorList>
            <person name="Kono N."/>
            <person name="Nakamura H."/>
            <person name="Ohtoshi R."/>
            <person name="Tomita M."/>
            <person name="Numata K."/>
            <person name="Arakawa K."/>
        </authorList>
    </citation>
    <scope>NUCLEOTIDE SEQUENCE [LARGE SCALE GENOMIC DNA]</scope>
</reference>
<name>A0A4C1XMX6_EUMVA</name>
<dbReference type="EMBL" id="BGZK01000899">
    <property type="protein sequence ID" value="GBP64490.1"/>
    <property type="molecule type" value="Genomic_DNA"/>
</dbReference>
<proteinExistence type="predicted"/>
<comment type="caution">
    <text evidence="1">The sequence shown here is derived from an EMBL/GenBank/DDBJ whole genome shotgun (WGS) entry which is preliminary data.</text>
</comment>
<evidence type="ECO:0000313" key="1">
    <source>
        <dbReference type="EMBL" id="GBP64490.1"/>
    </source>
</evidence>